<comment type="caution">
    <text evidence="3">The sequence shown here is derived from an EMBL/GenBank/DDBJ whole genome shotgun (WGS) entry which is preliminary data.</text>
</comment>
<evidence type="ECO:0000256" key="2">
    <source>
        <dbReference type="SAM" id="SignalP"/>
    </source>
</evidence>
<feature type="compositionally biased region" description="Basic and acidic residues" evidence="1">
    <location>
        <begin position="361"/>
        <end position="372"/>
    </location>
</feature>
<name>A0A9W8P2W2_9AGAR</name>
<keyword evidence="2" id="KW-0732">Signal</keyword>
<protein>
    <submittedName>
        <fullName evidence="3">Uncharacterized protein</fullName>
    </submittedName>
</protein>
<accession>A0A9W8P2W2</accession>
<evidence type="ECO:0000313" key="4">
    <source>
        <dbReference type="Proteomes" id="UP001142393"/>
    </source>
</evidence>
<organism evidence="3 4">
    <name type="scientific">Lentinula detonsa</name>
    <dbReference type="NCBI Taxonomy" id="2804962"/>
    <lineage>
        <taxon>Eukaryota</taxon>
        <taxon>Fungi</taxon>
        <taxon>Dikarya</taxon>
        <taxon>Basidiomycota</taxon>
        <taxon>Agaricomycotina</taxon>
        <taxon>Agaricomycetes</taxon>
        <taxon>Agaricomycetidae</taxon>
        <taxon>Agaricales</taxon>
        <taxon>Marasmiineae</taxon>
        <taxon>Omphalotaceae</taxon>
        <taxon>Lentinula</taxon>
    </lineage>
</organism>
<reference evidence="3 4" key="1">
    <citation type="journal article" date="2023" name="Proc. Natl. Acad. Sci. U.S.A.">
        <title>A global phylogenomic analysis of the shiitake genus Lentinula.</title>
        <authorList>
            <person name="Sierra-Patev S."/>
            <person name="Min B."/>
            <person name="Naranjo-Ortiz M."/>
            <person name="Looney B."/>
            <person name="Konkel Z."/>
            <person name="Slot J.C."/>
            <person name="Sakamoto Y."/>
            <person name="Steenwyk J.L."/>
            <person name="Rokas A."/>
            <person name="Carro J."/>
            <person name="Camarero S."/>
            <person name="Ferreira P."/>
            <person name="Molpeceres G."/>
            <person name="Ruiz-Duenas F.J."/>
            <person name="Serrano A."/>
            <person name="Henrissat B."/>
            <person name="Drula E."/>
            <person name="Hughes K.W."/>
            <person name="Mata J.L."/>
            <person name="Ishikawa N.K."/>
            <person name="Vargas-Isla R."/>
            <person name="Ushijima S."/>
            <person name="Smith C.A."/>
            <person name="Donoghue J."/>
            <person name="Ahrendt S."/>
            <person name="Andreopoulos W."/>
            <person name="He G."/>
            <person name="LaButti K."/>
            <person name="Lipzen A."/>
            <person name="Ng V."/>
            <person name="Riley R."/>
            <person name="Sandor L."/>
            <person name="Barry K."/>
            <person name="Martinez A.T."/>
            <person name="Xiao Y."/>
            <person name="Gibbons J.G."/>
            <person name="Terashima K."/>
            <person name="Grigoriev I.V."/>
            <person name="Hibbett D."/>
        </authorList>
    </citation>
    <scope>NUCLEOTIDE SEQUENCE [LARGE SCALE GENOMIC DNA]</scope>
    <source>
        <strain evidence="3 4">TFB7810</strain>
    </source>
</reference>
<feature type="signal peptide" evidence="2">
    <location>
        <begin position="1"/>
        <end position="25"/>
    </location>
</feature>
<keyword evidence="4" id="KW-1185">Reference proteome</keyword>
<dbReference type="Proteomes" id="UP001142393">
    <property type="component" value="Unassembled WGS sequence"/>
</dbReference>
<evidence type="ECO:0000256" key="1">
    <source>
        <dbReference type="SAM" id="MobiDB-lite"/>
    </source>
</evidence>
<feature type="chain" id="PRO_5040802478" evidence="2">
    <location>
        <begin position="26"/>
        <end position="388"/>
    </location>
</feature>
<feature type="region of interest" description="Disordered" evidence="1">
    <location>
        <begin position="360"/>
        <end position="388"/>
    </location>
</feature>
<sequence length="388" mass="44352">MNGVSELPLPLLLLIHLQILQYSHVNHEDFDIHIFDAHRRGLRARTTMMENLGYWLVVKIEGNKKVKKVNLYSMNTSIISMHQTIGNHCFQIEKYLDGLRQSSIKENTAATVWWREVQARKSYLEECSEGKFLCLLLALSTLVFFTLQSVSNVELNPELYYLTRLAFVQASQRQLVKVPLRPGAEADGFKDSYPRFNRLEYTIKIPFDVHPTLGDSAWNALKFLVTLARLEFDVLEAGDHRSSDALSVWTQDLSPQPHWQIDHQLLPVAAARHPSCIRKLQKPIFRLAETDSAQTLQSELKSNDHYADRKEEAQEMIKKMTQSSSSSFNNAVLTLRNYRETEGHASAALELALKSVAIEAKGPEERSNELRTRSSNHTPVRPPTEEDD</sequence>
<dbReference type="EMBL" id="JANVFU010000005">
    <property type="protein sequence ID" value="KAJ3745895.1"/>
    <property type="molecule type" value="Genomic_DNA"/>
</dbReference>
<gene>
    <name evidence="3" type="ORF">DFH05DRAFT_1524188</name>
</gene>
<evidence type="ECO:0000313" key="3">
    <source>
        <dbReference type="EMBL" id="KAJ3745895.1"/>
    </source>
</evidence>
<dbReference type="AlphaFoldDB" id="A0A9W8P2W2"/>
<proteinExistence type="predicted"/>